<protein>
    <submittedName>
        <fullName evidence="2">Uncharacterized protein</fullName>
    </submittedName>
</protein>
<organism evidence="2 3">
    <name type="scientific">Hypsibius exemplaris</name>
    <name type="common">Freshwater tardigrade</name>
    <dbReference type="NCBI Taxonomy" id="2072580"/>
    <lineage>
        <taxon>Eukaryota</taxon>
        <taxon>Metazoa</taxon>
        <taxon>Ecdysozoa</taxon>
        <taxon>Tardigrada</taxon>
        <taxon>Eutardigrada</taxon>
        <taxon>Parachela</taxon>
        <taxon>Hypsibioidea</taxon>
        <taxon>Hypsibiidae</taxon>
        <taxon>Hypsibius</taxon>
    </lineage>
</organism>
<evidence type="ECO:0000256" key="1">
    <source>
        <dbReference type="SAM" id="MobiDB-lite"/>
    </source>
</evidence>
<evidence type="ECO:0000313" key="2">
    <source>
        <dbReference type="EMBL" id="OQV18020.1"/>
    </source>
</evidence>
<evidence type="ECO:0000313" key="3">
    <source>
        <dbReference type="Proteomes" id="UP000192578"/>
    </source>
</evidence>
<keyword evidence="3" id="KW-1185">Reference proteome</keyword>
<dbReference type="Proteomes" id="UP000192578">
    <property type="component" value="Unassembled WGS sequence"/>
</dbReference>
<gene>
    <name evidence="2" type="ORF">BV898_07961</name>
</gene>
<reference evidence="3" key="1">
    <citation type="submission" date="2017-01" db="EMBL/GenBank/DDBJ databases">
        <title>Comparative genomics of anhydrobiosis in the tardigrade Hypsibius dujardini.</title>
        <authorList>
            <person name="Yoshida Y."/>
            <person name="Koutsovoulos G."/>
            <person name="Laetsch D."/>
            <person name="Stevens L."/>
            <person name="Kumar S."/>
            <person name="Horikawa D."/>
            <person name="Ishino K."/>
            <person name="Komine S."/>
            <person name="Tomita M."/>
            <person name="Blaxter M."/>
            <person name="Arakawa K."/>
        </authorList>
    </citation>
    <scope>NUCLEOTIDE SEQUENCE [LARGE SCALE GENOMIC DNA]</scope>
    <source>
        <strain evidence="3">Z151</strain>
    </source>
</reference>
<dbReference type="EMBL" id="MTYJ01000054">
    <property type="protein sequence ID" value="OQV18020.1"/>
    <property type="molecule type" value="Genomic_DNA"/>
</dbReference>
<name>A0A1W0WS50_HYPEX</name>
<comment type="caution">
    <text evidence="2">The sequence shown here is derived from an EMBL/GenBank/DDBJ whole genome shotgun (WGS) entry which is preliminary data.</text>
</comment>
<accession>A0A1W0WS50</accession>
<sequence>MQSMFNAPPANMHGLMAGDPRVGHSSSLCRIASGTANASPCRVGKQRNCGGREGPVVQRTRSTLVAPAPTESRLSRSPIIVWRSAACSTDRSTKFLNNLFDLLTVSVTRLPFHSQQDESIYLRAEQSLDRRFSVPHLPGGGAMPAAATRCVDPILLRLAVDPDYRDGIAAVLKLYTARDGAGEHSQNYRMFQFTSSRRPAHYVFMRIVSYESETTRPPGILRTTTSSSTRRHAAFHMQNGRRDGSTTDATRARQFGVRWRLFNYTTRDDAVLHRPDGRRGPSTTPSGCEGSGHDGGYMPVVPTRLGRHHPCTIIAVTQIEETLQTRNVTVIPDGVKMTFTLHSD</sequence>
<proteinExistence type="predicted"/>
<feature type="region of interest" description="Disordered" evidence="1">
    <location>
        <begin position="272"/>
        <end position="295"/>
    </location>
</feature>
<dbReference type="AlphaFoldDB" id="A0A1W0WS50"/>